<dbReference type="EMBL" id="JABEZW010000007">
    <property type="protein sequence ID" value="MBA0769819.1"/>
    <property type="molecule type" value="Genomic_DNA"/>
</dbReference>
<feature type="non-terminal residue" evidence="2">
    <location>
        <position position="83"/>
    </location>
</feature>
<reference evidence="2 3" key="1">
    <citation type="journal article" date="2019" name="Genome Biol. Evol.">
        <title>Insights into the evolution of the New World diploid cottons (Gossypium, subgenus Houzingenia) based on genome sequencing.</title>
        <authorList>
            <person name="Grover C.E."/>
            <person name="Arick M.A. 2nd"/>
            <person name="Thrash A."/>
            <person name="Conover J.L."/>
            <person name="Sanders W.S."/>
            <person name="Peterson D.G."/>
            <person name="Frelichowski J.E."/>
            <person name="Scheffler J.A."/>
            <person name="Scheffler B.E."/>
            <person name="Wendel J.F."/>
        </authorList>
    </citation>
    <scope>NUCLEOTIDE SEQUENCE [LARGE SCALE GENOMIC DNA]</scope>
    <source>
        <strain evidence="2">8</strain>
        <tissue evidence="2">Leaf</tissue>
    </source>
</reference>
<comment type="caution">
    <text evidence="2">The sequence shown here is derived from an EMBL/GenBank/DDBJ whole genome shotgun (WGS) entry which is preliminary data.</text>
</comment>
<dbReference type="PANTHER" id="PTHR47723:SF19">
    <property type="entry name" value="POLYNUCLEOTIDYL TRANSFERASE, RIBONUCLEASE H-LIKE SUPERFAMILY PROTEIN"/>
    <property type="match status" value="1"/>
</dbReference>
<feature type="domain" description="RNase H type-1" evidence="1">
    <location>
        <begin position="2"/>
        <end position="77"/>
    </location>
</feature>
<dbReference type="InterPro" id="IPR002156">
    <property type="entry name" value="RNaseH_domain"/>
</dbReference>
<keyword evidence="3" id="KW-1185">Reference proteome</keyword>
<dbReference type="PANTHER" id="PTHR47723">
    <property type="entry name" value="OS05G0353850 PROTEIN"/>
    <property type="match status" value="1"/>
</dbReference>
<dbReference type="Pfam" id="PF13456">
    <property type="entry name" value="RVT_3"/>
    <property type="match status" value="1"/>
</dbReference>
<proteinExistence type="predicted"/>
<dbReference type="Proteomes" id="UP000593568">
    <property type="component" value="Unassembled WGS sequence"/>
</dbReference>
<dbReference type="GO" id="GO:0003676">
    <property type="term" value="F:nucleic acid binding"/>
    <property type="evidence" value="ECO:0007669"/>
    <property type="project" value="InterPro"/>
</dbReference>
<accession>A0A7J9E9X1</accession>
<protein>
    <recommendedName>
        <fullName evidence="1">RNase H type-1 domain-containing protein</fullName>
    </recommendedName>
</protein>
<organism evidence="2 3">
    <name type="scientific">Gossypium trilobum</name>
    <dbReference type="NCBI Taxonomy" id="34281"/>
    <lineage>
        <taxon>Eukaryota</taxon>
        <taxon>Viridiplantae</taxon>
        <taxon>Streptophyta</taxon>
        <taxon>Embryophyta</taxon>
        <taxon>Tracheophyta</taxon>
        <taxon>Spermatophyta</taxon>
        <taxon>Magnoliopsida</taxon>
        <taxon>eudicotyledons</taxon>
        <taxon>Gunneridae</taxon>
        <taxon>Pentapetalae</taxon>
        <taxon>rosids</taxon>
        <taxon>malvids</taxon>
        <taxon>Malvales</taxon>
        <taxon>Malvaceae</taxon>
        <taxon>Malvoideae</taxon>
        <taxon>Gossypium</taxon>
    </lineage>
</organism>
<dbReference type="AlphaFoldDB" id="A0A7J9E9X1"/>
<dbReference type="GO" id="GO:0004523">
    <property type="term" value="F:RNA-DNA hybrid ribonuclease activity"/>
    <property type="evidence" value="ECO:0007669"/>
    <property type="project" value="InterPro"/>
</dbReference>
<name>A0A7J9E9X1_9ROSI</name>
<sequence>MWGILDDLVLLIDRGCDGVFIQTDNLEIVKAIQEMPSNGSNSALIRRIHQPLARIGHKHIRHISREDNQDADRLVKLAQHRTY</sequence>
<dbReference type="InterPro" id="IPR036397">
    <property type="entry name" value="RNaseH_sf"/>
</dbReference>
<dbReference type="InterPro" id="IPR053151">
    <property type="entry name" value="RNase_H-like"/>
</dbReference>
<evidence type="ECO:0000313" key="3">
    <source>
        <dbReference type="Proteomes" id="UP000593568"/>
    </source>
</evidence>
<evidence type="ECO:0000259" key="1">
    <source>
        <dbReference type="Pfam" id="PF13456"/>
    </source>
</evidence>
<dbReference type="Gene3D" id="3.30.420.10">
    <property type="entry name" value="Ribonuclease H-like superfamily/Ribonuclease H"/>
    <property type="match status" value="1"/>
</dbReference>
<evidence type="ECO:0000313" key="2">
    <source>
        <dbReference type="EMBL" id="MBA0769819.1"/>
    </source>
</evidence>
<gene>
    <name evidence="2" type="ORF">Gotri_018516</name>
</gene>